<organism evidence="1 2">
    <name type="scientific">Leptotrombidium deliense</name>
    <dbReference type="NCBI Taxonomy" id="299467"/>
    <lineage>
        <taxon>Eukaryota</taxon>
        <taxon>Metazoa</taxon>
        <taxon>Ecdysozoa</taxon>
        <taxon>Arthropoda</taxon>
        <taxon>Chelicerata</taxon>
        <taxon>Arachnida</taxon>
        <taxon>Acari</taxon>
        <taxon>Acariformes</taxon>
        <taxon>Trombidiformes</taxon>
        <taxon>Prostigmata</taxon>
        <taxon>Anystina</taxon>
        <taxon>Parasitengona</taxon>
        <taxon>Trombiculoidea</taxon>
        <taxon>Trombiculidae</taxon>
        <taxon>Leptotrombidium</taxon>
    </lineage>
</organism>
<dbReference type="Gene3D" id="3.40.50.1000">
    <property type="entry name" value="HAD superfamily/HAD-like"/>
    <property type="match status" value="1"/>
</dbReference>
<keyword evidence="2" id="KW-1185">Reference proteome</keyword>
<comment type="caution">
    <text evidence="1">The sequence shown here is derived from an EMBL/GenBank/DDBJ whole genome shotgun (WGS) entry which is preliminary data.</text>
</comment>
<dbReference type="InterPro" id="IPR036412">
    <property type="entry name" value="HAD-like_sf"/>
</dbReference>
<dbReference type="InterPro" id="IPR023214">
    <property type="entry name" value="HAD_sf"/>
</dbReference>
<evidence type="ECO:0000313" key="2">
    <source>
        <dbReference type="Proteomes" id="UP000288716"/>
    </source>
</evidence>
<dbReference type="GO" id="GO:0016791">
    <property type="term" value="F:phosphatase activity"/>
    <property type="evidence" value="ECO:0007669"/>
    <property type="project" value="TreeGrafter"/>
</dbReference>
<dbReference type="Pfam" id="PF13419">
    <property type="entry name" value="HAD_2"/>
    <property type="match status" value="1"/>
</dbReference>
<evidence type="ECO:0000313" key="1">
    <source>
        <dbReference type="EMBL" id="RWS21381.1"/>
    </source>
</evidence>
<dbReference type="Proteomes" id="UP000288716">
    <property type="component" value="Unassembled WGS sequence"/>
</dbReference>
<name>A0A443S1N0_9ACAR</name>
<reference evidence="1 2" key="1">
    <citation type="journal article" date="2018" name="Gigascience">
        <title>Genomes of trombidid mites reveal novel predicted allergens and laterally-transferred genes associated with secondary metabolism.</title>
        <authorList>
            <person name="Dong X."/>
            <person name="Chaisiri K."/>
            <person name="Xia D."/>
            <person name="Armstrong S.D."/>
            <person name="Fang Y."/>
            <person name="Donnelly M.J."/>
            <person name="Kadowaki T."/>
            <person name="McGarry J.W."/>
            <person name="Darby A.C."/>
            <person name="Makepeace B.L."/>
        </authorList>
    </citation>
    <scope>NUCLEOTIDE SEQUENCE [LARGE SCALE GENOMIC DNA]</scope>
    <source>
        <strain evidence="1">UoL-UT</strain>
    </source>
</reference>
<dbReference type="OrthoDB" id="40579at2759"/>
<proteinExistence type="predicted"/>
<sequence>EYNKHLKEAIRNVKLKPGALKLLNHLKSHKIPMGLCTALNKKDFQFETEHFNDIGLFEIGKYFEVIVTAEDDADVCENKPSPIPYLVTINRFRNIPKPENVLVFEDSNEGIQSAVFAGTQCVMLQDVRQYENTSQLVVITLTSFNDFKPELFSLPKYE</sequence>
<accession>A0A443S1N0</accession>
<protein>
    <submittedName>
        <fullName evidence="1">Pseudouridine-5'-monophosphatase-like protein</fullName>
    </submittedName>
</protein>
<feature type="non-terminal residue" evidence="1">
    <location>
        <position position="158"/>
    </location>
</feature>
<dbReference type="SUPFAM" id="SSF56784">
    <property type="entry name" value="HAD-like"/>
    <property type="match status" value="1"/>
</dbReference>
<gene>
    <name evidence="1" type="ORF">B4U80_01875</name>
</gene>
<dbReference type="AlphaFoldDB" id="A0A443S1N0"/>
<dbReference type="InterPro" id="IPR041492">
    <property type="entry name" value="HAD_2"/>
</dbReference>
<dbReference type="VEuPathDB" id="VectorBase:LDEU010659"/>
<dbReference type="EMBL" id="NCKV01012528">
    <property type="protein sequence ID" value="RWS21381.1"/>
    <property type="molecule type" value="Genomic_DNA"/>
</dbReference>
<dbReference type="STRING" id="299467.A0A443S1N0"/>
<dbReference type="PANTHER" id="PTHR18901:SF38">
    <property type="entry name" value="PSEUDOURIDINE-5'-PHOSPHATASE"/>
    <property type="match status" value="1"/>
</dbReference>
<dbReference type="PANTHER" id="PTHR18901">
    <property type="entry name" value="2-DEOXYGLUCOSE-6-PHOSPHATE PHOSPHATASE 2"/>
    <property type="match status" value="1"/>
</dbReference>
<feature type="non-terminal residue" evidence="1">
    <location>
        <position position="1"/>
    </location>
</feature>